<dbReference type="GO" id="GO:1902600">
    <property type="term" value="P:proton transmembrane transport"/>
    <property type="evidence" value="ECO:0007669"/>
    <property type="project" value="InterPro"/>
</dbReference>
<dbReference type="Gene3D" id="3.40.50.720">
    <property type="entry name" value="NAD(P)-binding Rossmann-like Domain"/>
    <property type="match status" value="1"/>
</dbReference>
<dbReference type="GO" id="GO:0016020">
    <property type="term" value="C:membrane"/>
    <property type="evidence" value="ECO:0007669"/>
    <property type="project" value="UniProtKB-SubCell"/>
</dbReference>
<dbReference type="EMBL" id="CAJNNV010001173">
    <property type="protein sequence ID" value="CAE8584438.1"/>
    <property type="molecule type" value="Genomic_DNA"/>
</dbReference>
<dbReference type="Pfam" id="PF02254">
    <property type="entry name" value="TrkA_N"/>
    <property type="match status" value="1"/>
</dbReference>
<keyword evidence="8" id="KW-0406">Ion transport</keyword>
<feature type="transmembrane region" description="Helical" evidence="11">
    <location>
        <begin position="249"/>
        <end position="269"/>
    </location>
</feature>
<keyword evidence="4" id="KW-0633">Potassium transport</keyword>
<evidence type="ECO:0000256" key="5">
    <source>
        <dbReference type="ARBA" id="ARBA00022692"/>
    </source>
</evidence>
<sequence>MDHATSLTPRPRLQRLHAHWQQPPSPCSGLPTKATETATPASSGAVASRWMSSSALAFLAWSRSRRRHATDSREVSVRSAGRTPVASSHWGQKFQWRRLWHRHPGADCARQLRGLFPSAASSSSVPEDIPVPRRQEFLSESKLMQKLRNFRKLFDEKPMRNVAMVGAAAVFFILVGLLQAKAGVTLEAGDAVPLLREGIWNVKERLQQGVAAVASNPHAFPSSSDTLVLLGSIAFVLPAMSRLGLSSSVLAGLMLGIIIGPSGFGIFQNTGWSETLAQIGILFFLCEMGLELNFDRLKKMWRDVFIVGAAQFSMTTAVIYLVAQSLLGLTQVQSFIVGTALSLSSSAFVRQLIDEKKERGTRHGRAAFGILLFQDLVVPFLLVLLPMLPHVRPGYDQSLFTIRQAVLRTGLALGIAAINGRLFLNWLFSFVAEAQSPVALRSLSFLAIFGTCYVFEAFGLPSTLGAFLSGVLLSETAYRQQVETVISPIREDFFTVFFIVVGCSIDVQLVFSHPLLVLSTVAVLLLTKSVVTGLVCYGAGLSVANSLQIGLLLSQSGEFSFVMISTALSLGEFSGIQSKLLVTVVALSLASTPLFAAVGRNLAQFLEQKLEERVPEAEHRPRQVEAADVVICGYGRIGRMITQVLDARLVRWVAYDTNPRVVNEARRLDLPVFYGDILQMEKNMVDDGVRMIVMTLNEKRATRMARLLKKKHPDVKVLACVTTLSDSKGFGMNGIIPIMPTLPEDSMLLNLPIGIAVFDKLGYSEEEIGSLVRDKRLQLIREEEERRKAFMDSQ</sequence>
<dbReference type="InterPro" id="IPR006153">
    <property type="entry name" value="Cation/H_exchanger_TM"/>
</dbReference>
<dbReference type="Pfam" id="PF00999">
    <property type="entry name" value="Na_H_Exchanger"/>
    <property type="match status" value="1"/>
</dbReference>
<dbReference type="PANTHER" id="PTHR46157">
    <property type="entry name" value="K(+) EFFLUX ANTIPORTER 3, CHLOROPLASTIC"/>
    <property type="match status" value="1"/>
</dbReference>
<evidence type="ECO:0000259" key="13">
    <source>
        <dbReference type="Pfam" id="PF02254"/>
    </source>
</evidence>
<dbReference type="OrthoDB" id="4834at2759"/>
<keyword evidence="6" id="KW-0630">Potassium</keyword>
<evidence type="ECO:0000256" key="4">
    <source>
        <dbReference type="ARBA" id="ARBA00022538"/>
    </source>
</evidence>
<dbReference type="Gene3D" id="1.20.1530.20">
    <property type="match status" value="1"/>
</dbReference>
<evidence type="ECO:0000256" key="3">
    <source>
        <dbReference type="ARBA" id="ARBA00022449"/>
    </source>
</evidence>
<feature type="transmembrane region" description="Helical" evidence="11">
    <location>
        <begin position="304"/>
        <end position="323"/>
    </location>
</feature>
<evidence type="ECO:0000256" key="7">
    <source>
        <dbReference type="ARBA" id="ARBA00022989"/>
    </source>
</evidence>
<proteinExistence type="predicted"/>
<dbReference type="GO" id="GO:0006813">
    <property type="term" value="P:potassium ion transport"/>
    <property type="evidence" value="ECO:0007669"/>
    <property type="project" value="UniProtKB-KW"/>
</dbReference>
<accession>A0A813D931</accession>
<feature type="non-terminal residue" evidence="14">
    <location>
        <position position="794"/>
    </location>
</feature>
<gene>
    <name evidence="14" type="ORF">PGLA1383_LOCUS3371</name>
</gene>
<evidence type="ECO:0000256" key="1">
    <source>
        <dbReference type="ARBA" id="ARBA00004141"/>
    </source>
</evidence>
<feature type="transmembrane region" description="Helical" evidence="11">
    <location>
        <begin position="365"/>
        <end position="385"/>
    </location>
</feature>
<keyword evidence="9 11" id="KW-0472">Membrane</keyword>
<evidence type="ECO:0000313" key="15">
    <source>
        <dbReference type="Proteomes" id="UP000654075"/>
    </source>
</evidence>
<feature type="transmembrane region" description="Helical" evidence="11">
    <location>
        <begin position="335"/>
        <end position="353"/>
    </location>
</feature>
<comment type="subcellular location">
    <subcellularLocation>
        <location evidence="1">Membrane</location>
        <topology evidence="1">Multi-pass membrane protein</topology>
    </subcellularLocation>
</comment>
<feature type="transmembrane region" description="Helical" evidence="11">
    <location>
        <begin position="580"/>
        <end position="599"/>
    </location>
</feature>
<dbReference type="PANTHER" id="PTHR46157:SF4">
    <property type="entry name" value="K(+) EFFLUX ANTIPORTER 3, CHLOROPLASTIC"/>
    <property type="match status" value="1"/>
</dbReference>
<feature type="region of interest" description="Disordered" evidence="10">
    <location>
        <begin position="1"/>
        <end position="39"/>
    </location>
</feature>
<evidence type="ECO:0000256" key="2">
    <source>
        <dbReference type="ARBA" id="ARBA00022448"/>
    </source>
</evidence>
<evidence type="ECO:0000259" key="12">
    <source>
        <dbReference type="Pfam" id="PF00999"/>
    </source>
</evidence>
<dbReference type="AlphaFoldDB" id="A0A813D931"/>
<protein>
    <recommendedName>
        <fullName evidence="16">RCK N-terminal domain-containing protein</fullName>
    </recommendedName>
</protein>
<comment type="caution">
    <text evidence="14">The sequence shown here is derived from an EMBL/GenBank/DDBJ whole genome shotgun (WGS) entry which is preliminary data.</text>
</comment>
<name>A0A813D931_POLGL</name>
<dbReference type="InterPro" id="IPR003148">
    <property type="entry name" value="RCK_N"/>
</dbReference>
<keyword evidence="5 11" id="KW-0812">Transmembrane</keyword>
<keyword evidence="2" id="KW-0813">Transport</keyword>
<feature type="transmembrane region" description="Helical" evidence="11">
    <location>
        <begin position="493"/>
        <end position="511"/>
    </location>
</feature>
<organism evidence="14 15">
    <name type="scientific">Polarella glacialis</name>
    <name type="common">Dinoflagellate</name>
    <dbReference type="NCBI Taxonomy" id="89957"/>
    <lineage>
        <taxon>Eukaryota</taxon>
        <taxon>Sar</taxon>
        <taxon>Alveolata</taxon>
        <taxon>Dinophyceae</taxon>
        <taxon>Suessiales</taxon>
        <taxon>Suessiaceae</taxon>
        <taxon>Polarella</taxon>
    </lineage>
</organism>
<dbReference type="SUPFAM" id="SSF51735">
    <property type="entry name" value="NAD(P)-binding Rossmann-fold domains"/>
    <property type="match status" value="1"/>
</dbReference>
<dbReference type="Proteomes" id="UP000654075">
    <property type="component" value="Unassembled WGS sequence"/>
</dbReference>
<feature type="transmembrane region" description="Helical" evidence="11">
    <location>
        <begin position="445"/>
        <end position="473"/>
    </location>
</feature>
<keyword evidence="7 11" id="KW-1133">Transmembrane helix</keyword>
<evidence type="ECO:0000256" key="6">
    <source>
        <dbReference type="ARBA" id="ARBA00022958"/>
    </source>
</evidence>
<keyword evidence="3" id="KW-0050">Antiport</keyword>
<feature type="domain" description="Cation/H+ exchanger transmembrane" evidence="12">
    <location>
        <begin position="233"/>
        <end position="590"/>
    </location>
</feature>
<feature type="transmembrane region" description="Helical" evidence="11">
    <location>
        <begin position="405"/>
        <end position="424"/>
    </location>
</feature>
<dbReference type="InterPro" id="IPR038770">
    <property type="entry name" value="Na+/solute_symporter_sf"/>
</dbReference>
<evidence type="ECO:0000256" key="11">
    <source>
        <dbReference type="SAM" id="Phobius"/>
    </source>
</evidence>
<dbReference type="GO" id="GO:0015297">
    <property type="term" value="F:antiporter activity"/>
    <property type="evidence" value="ECO:0007669"/>
    <property type="project" value="UniProtKB-KW"/>
</dbReference>
<evidence type="ECO:0000256" key="10">
    <source>
        <dbReference type="SAM" id="MobiDB-lite"/>
    </source>
</evidence>
<evidence type="ECO:0000256" key="9">
    <source>
        <dbReference type="ARBA" id="ARBA00023136"/>
    </source>
</evidence>
<keyword evidence="15" id="KW-1185">Reference proteome</keyword>
<evidence type="ECO:0000256" key="8">
    <source>
        <dbReference type="ARBA" id="ARBA00023065"/>
    </source>
</evidence>
<feature type="domain" description="RCK N-terminal" evidence="13">
    <location>
        <begin position="629"/>
        <end position="732"/>
    </location>
</feature>
<dbReference type="InterPro" id="IPR036291">
    <property type="entry name" value="NAD(P)-bd_dom_sf"/>
</dbReference>
<evidence type="ECO:0008006" key="16">
    <source>
        <dbReference type="Google" id="ProtNLM"/>
    </source>
</evidence>
<evidence type="ECO:0000313" key="14">
    <source>
        <dbReference type="EMBL" id="CAE8584438.1"/>
    </source>
</evidence>
<dbReference type="OMA" id="AHFRKLD"/>
<reference evidence="14" key="1">
    <citation type="submission" date="2021-02" db="EMBL/GenBank/DDBJ databases">
        <authorList>
            <person name="Dougan E. K."/>
            <person name="Rhodes N."/>
            <person name="Thang M."/>
            <person name="Chan C."/>
        </authorList>
    </citation>
    <scope>NUCLEOTIDE SEQUENCE</scope>
</reference>
<feature type="transmembrane region" description="Helical" evidence="11">
    <location>
        <begin position="161"/>
        <end position="180"/>
    </location>
</feature>